<dbReference type="InterPro" id="IPR001497">
    <property type="entry name" value="MethylDNA_cys_MeTrfase_AS"/>
</dbReference>
<organism evidence="12 13">
    <name type="scientific">Vagococcus carniphilus</name>
    <dbReference type="NCBI Taxonomy" id="218144"/>
    <lineage>
        <taxon>Bacteria</taxon>
        <taxon>Bacillati</taxon>
        <taxon>Bacillota</taxon>
        <taxon>Bacilli</taxon>
        <taxon>Lactobacillales</taxon>
        <taxon>Enterococcaceae</taxon>
        <taxon>Vagococcus</taxon>
    </lineage>
</organism>
<evidence type="ECO:0000259" key="10">
    <source>
        <dbReference type="Pfam" id="PF01035"/>
    </source>
</evidence>
<gene>
    <name evidence="12" type="ORF">CBF28_11180</name>
</gene>
<keyword evidence="13" id="KW-1185">Reference proteome</keyword>
<keyword evidence="4 9" id="KW-0489">Methyltransferase</keyword>
<evidence type="ECO:0000256" key="9">
    <source>
        <dbReference type="HAMAP-Rule" id="MF_00772"/>
    </source>
</evidence>
<name>A0A430AWG1_9ENTE</name>
<dbReference type="PANTHER" id="PTHR10815">
    <property type="entry name" value="METHYLATED-DNA--PROTEIN-CYSTEINE METHYLTRANSFERASE"/>
    <property type="match status" value="1"/>
</dbReference>
<dbReference type="SUPFAM" id="SSF46767">
    <property type="entry name" value="Methylated DNA-protein cysteine methyltransferase, C-terminal domain"/>
    <property type="match status" value="1"/>
</dbReference>
<keyword evidence="7 9" id="KW-0234">DNA repair</keyword>
<dbReference type="OrthoDB" id="9802228at2"/>
<comment type="catalytic activity">
    <reaction evidence="1 9">
        <text>a 4-O-methyl-thymidine in DNA + L-cysteinyl-[protein] = a thymidine in DNA + S-methyl-L-cysteinyl-[protein]</text>
        <dbReference type="Rhea" id="RHEA:53428"/>
        <dbReference type="Rhea" id="RHEA-COMP:10131"/>
        <dbReference type="Rhea" id="RHEA-COMP:10132"/>
        <dbReference type="Rhea" id="RHEA-COMP:13555"/>
        <dbReference type="Rhea" id="RHEA-COMP:13556"/>
        <dbReference type="ChEBI" id="CHEBI:29950"/>
        <dbReference type="ChEBI" id="CHEBI:82612"/>
        <dbReference type="ChEBI" id="CHEBI:137386"/>
        <dbReference type="ChEBI" id="CHEBI:137387"/>
        <dbReference type="EC" id="2.1.1.63"/>
    </reaction>
</comment>
<feature type="domain" description="Methylguanine DNA methyltransferase ribonuclease-like" evidence="11">
    <location>
        <begin position="9"/>
        <end position="65"/>
    </location>
</feature>
<comment type="subcellular location">
    <subcellularLocation>
        <location evidence="9">Cytoplasm</location>
    </subcellularLocation>
</comment>
<evidence type="ECO:0000256" key="1">
    <source>
        <dbReference type="ARBA" id="ARBA00001286"/>
    </source>
</evidence>
<evidence type="ECO:0000313" key="12">
    <source>
        <dbReference type="EMBL" id="RSU12393.1"/>
    </source>
</evidence>
<dbReference type="GO" id="GO:0006307">
    <property type="term" value="P:DNA alkylation repair"/>
    <property type="evidence" value="ECO:0007669"/>
    <property type="project" value="UniProtKB-UniRule"/>
</dbReference>
<feature type="domain" description="Methylated-DNA-[protein]-cysteine S-methyltransferase DNA binding" evidence="10">
    <location>
        <begin position="71"/>
        <end position="154"/>
    </location>
</feature>
<dbReference type="RefSeq" id="WP_126795277.1">
    <property type="nucleotide sequence ID" value="NZ_CP060720.1"/>
</dbReference>
<keyword evidence="5 9" id="KW-0808">Transferase</keyword>
<evidence type="ECO:0000256" key="7">
    <source>
        <dbReference type="ARBA" id="ARBA00023204"/>
    </source>
</evidence>
<dbReference type="InterPro" id="IPR008332">
    <property type="entry name" value="MethylG_MeTrfase_N"/>
</dbReference>
<dbReference type="PANTHER" id="PTHR10815:SF5">
    <property type="entry name" value="METHYLATED-DNA--PROTEIN-CYSTEINE METHYLTRANSFERASE"/>
    <property type="match status" value="1"/>
</dbReference>
<dbReference type="EMBL" id="NGKB01000011">
    <property type="protein sequence ID" value="RSU12393.1"/>
    <property type="molecule type" value="Genomic_DNA"/>
</dbReference>
<evidence type="ECO:0000256" key="4">
    <source>
        <dbReference type="ARBA" id="ARBA00022603"/>
    </source>
</evidence>
<comment type="caution">
    <text evidence="12">The sequence shown here is derived from an EMBL/GenBank/DDBJ whole genome shotgun (WGS) entry which is preliminary data.</text>
</comment>
<dbReference type="InterPro" id="IPR036217">
    <property type="entry name" value="MethylDNA_cys_MeTrfase_DNAb"/>
</dbReference>
<protein>
    <recommendedName>
        <fullName evidence="9">Methylated-DNA--protein-cysteine methyltransferase</fullName>
        <ecNumber evidence="9">2.1.1.63</ecNumber>
    </recommendedName>
    <alternativeName>
        <fullName evidence="9">6-O-methylguanine-DNA methyltransferase</fullName>
        <shortName evidence="9">MGMT</shortName>
    </alternativeName>
    <alternativeName>
        <fullName evidence="9">O-6-methylguanine-DNA-alkyltransferase</fullName>
    </alternativeName>
</protein>
<evidence type="ECO:0000256" key="8">
    <source>
        <dbReference type="ARBA" id="ARBA00049348"/>
    </source>
</evidence>
<keyword evidence="6 9" id="KW-0227">DNA damage</keyword>
<dbReference type="Gene3D" id="1.10.10.10">
    <property type="entry name" value="Winged helix-like DNA-binding domain superfamily/Winged helix DNA-binding domain"/>
    <property type="match status" value="1"/>
</dbReference>
<dbReference type="NCBIfam" id="TIGR00589">
    <property type="entry name" value="ogt"/>
    <property type="match status" value="1"/>
</dbReference>
<dbReference type="GO" id="GO:0032259">
    <property type="term" value="P:methylation"/>
    <property type="evidence" value="ECO:0007669"/>
    <property type="project" value="UniProtKB-KW"/>
</dbReference>
<dbReference type="InterPro" id="IPR023546">
    <property type="entry name" value="MGMT"/>
</dbReference>
<dbReference type="Proteomes" id="UP000288028">
    <property type="component" value="Unassembled WGS sequence"/>
</dbReference>
<dbReference type="FunFam" id="1.10.10.10:FF:000214">
    <property type="entry name" value="Methylated-DNA--protein-cysteine methyltransferase"/>
    <property type="match status" value="1"/>
</dbReference>
<comment type="similarity">
    <text evidence="2 9">Belongs to the MGMT family.</text>
</comment>
<dbReference type="PROSITE" id="PS00374">
    <property type="entry name" value="MGMT"/>
    <property type="match status" value="1"/>
</dbReference>
<dbReference type="Pfam" id="PF02870">
    <property type="entry name" value="Methyltransf_1N"/>
    <property type="match status" value="1"/>
</dbReference>
<dbReference type="SUPFAM" id="SSF53155">
    <property type="entry name" value="Methylated DNA-protein cysteine methyltransferase domain"/>
    <property type="match status" value="1"/>
</dbReference>
<dbReference type="HAMAP" id="MF_00772">
    <property type="entry name" value="OGT"/>
    <property type="match status" value="1"/>
</dbReference>
<sequence>MYLEYGPIKIWLEADEIGITNITFVKEKPKNIPLTPLMEQHLNLAKKELMAYFSGNLISFNVPLHFTCGTDFQQNVWQELQKIPYGQFRNYQDVAIAVNSPKAQRAVGQANRRNPIPIIVPCHRVIGKNGALTGYSGSGEEGLVIKKFLLNLEQLKKIGD</sequence>
<evidence type="ECO:0000256" key="6">
    <source>
        <dbReference type="ARBA" id="ARBA00022763"/>
    </source>
</evidence>
<comment type="catalytic activity">
    <reaction evidence="8 9">
        <text>a 6-O-methyl-2'-deoxyguanosine in DNA + L-cysteinyl-[protein] = S-methyl-L-cysteinyl-[protein] + a 2'-deoxyguanosine in DNA</text>
        <dbReference type="Rhea" id="RHEA:24000"/>
        <dbReference type="Rhea" id="RHEA-COMP:10131"/>
        <dbReference type="Rhea" id="RHEA-COMP:10132"/>
        <dbReference type="Rhea" id="RHEA-COMP:11367"/>
        <dbReference type="Rhea" id="RHEA-COMP:11368"/>
        <dbReference type="ChEBI" id="CHEBI:29950"/>
        <dbReference type="ChEBI" id="CHEBI:82612"/>
        <dbReference type="ChEBI" id="CHEBI:85445"/>
        <dbReference type="ChEBI" id="CHEBI:85448"/>
        <dbReference type="EC" id="2.1.1.63"/>
    </reaction>
</comment>
<dbReference type="GO" id="GO:0003908">
    <property type="term" value="F:methylated-DNA-[protein]-cysteine S-methyltransferase activity"/>
    <property type="evidence" value="ECO:0007669"/>
    <property type="project" value="UniProtKB-UniRule"/>
</dbReference>
<dbReference type="InterPro" id="IPR036631">
    <property type="entry name" value="MGMT_N_sf"/>
</dbReference>
<dbReference type="EC" id="2.1.1.63" evidence="9"/>
<dbReference type="GO" id="GO:0005737">
    <property type="term" value="C:cytoplasm"/>
    <property type="evidence" value="ECO:0007669"/>
    <property type="project" value="UniProtKB-SubCell"/>
</dbReference>
<comment type="function">
    <text evidence="9">Involved in the cellular defense against the biological effects of O6-methylguanine (O6-MeG) and O4-methylthymine (O4-MeT) in DNA. Repairs the methylated nucleobase in DNA by stoichiometrically transferring the methyl group to a cysteine residue in the enzyme. This is a suicide reaction: the enzyme is irreversibly inactivated.</text>
</comment>
<keyword evidence="3 9" id="KW-0963">Cytoplasm</keyword>
<dbReference type="InterPro" id="IPR036388">
    <property type="entry name" value="WH-like_DNA-bd_sf"/>
</dbReference>
<dbReference type="CDD" id="cd06445">
    <property type="entry name" value="ATase"/>
    <property type="match status" value="1"/>
</dbReference>
<accession>A0A430AWG1</accession>
<evidence type="ECO:0000259" key="11">
    <source>
        <dbReference type="Pfam" id="PF02870"/>
    </source>
</evidence>
<evidence type="ECO:0000256" key="5">
    <source>
        <dbReference type="ARBA" id="ARBA00022679"/>
    </source>
</evidence>
<evidence type="ECO:0000256" key="3">
    <source>
        <dbReference type="ARBA" id="ARBA00022490"/>
    </source>
</evidence>
<evidence type="ECO:0000313" key="13">
    <source>
        <dbReference type="Proteomes" id="UP000288028"/>
    </source>
</evidence>
<reference evidence="12 13" key="1">
    <citation type="submission" date="2017-05" db="EMBL/GenBank/DDBJ databases">
        <title>Vagococcus spp. assemblies.</title>
        <authorList>
            <person name="Gulvik C.A."/>
        </authorList>
    </citation>
    <scope>NUCLEOTIDE SEQUENCE [LARGE SCALE GENOMIC DNA]</scope>
    <source>
        <strain evidence="12 13">SS1714</strain>
    </source>
</reference>
<dbReference type="GeneID" id="95581102"/>
<evidence type="ECO:0000256" key="2">
    <source>
        <dbReference type="ARBA" id="ARBA00008711"/>
    </source>
</evidence>
<dbReference type="InterPro" id="IPR014048">
    <property type="entry name" value="MethylDNA_cys_MeTrfase_DNA-bd"/>
</dbReference>
<dbReference type="AlphaFoldDB" id="A0A430AWG1"/>
<feature type="active site" description="Nucleophile; methyl group acceptor" evidence="9">
    <location>
        <position position="122"/>
    </location>
</feature>
<proteinExistence type="inferred from homology"/>
<comment type="miscellaneous">
    <text evidence="9">This enzyme catalyzes only one turnover and therefore is not strictly catalytic. According to one definition, an enzyme is a biocatalyst that acts repeatedly and over many reaction cycles.</text>
</comment>
<dbReference type="Pfam" id="PF01035">
    <property type="entry name" value="DNA_binding_1"/>
    <property type="match status" value="1"/>
</dbReference>